<organism evidence="1 2">
    <name type="scientific">Xanthomonas oryzae pv. oryzicola (strain BLS256)</name>
    <dbReference type="NCBI Taxonomy" id="383407"/>
    <lineage>
        <taxon>Bacteria</taxon>
        <taxon>Pseudomonadati</taxon>
        <taxon>Pseudomonadota</taxon>
        <taxon>Gammaproteobacteria</taxon>
        <taxon>Lysobacterales</taxon>
        <taxon>Lysobacteraceae</taxon>
        <taxon>Xanthomonas</taxon>
    </lineage>
</organism>
<accession>G7TKT4</accession>
<dbReference type="eggNOG" id="COG1524">
    <property type="taxonomic scope" value="Bacteria"/>
</dbReference>
<sequence length="49" mass="4967">MPTAAANAASASTPHTLLLISIDGLRADMLDRGIAPNLSQLAHEGVRAG</sequence>
<dbReference type="InterPro" id="IPR017850">
    <property type="entry name" value="Alkaline_phosphatase_core_sf"/>
</dbReference>
<dbReference type="SUPFAM" id="SSF53649">
    <property type="entry name" value="Alkaline phosphatase-like"/>
    <property type="match status" value="1"/>
</dbReference>
<dbReference type="Gene3D" id="3.40.720.10">
    <property type="entry name" value="Alkaline Phosphatase, subunit A"/>
    <property type="match status" value="1"/>
</dbReference>
<evidence type="ECO:0000313" key="1">
    <source>
        <dbReference type="EMBL" id="AEQ95791.1"/>
    </source>
</evidence>
<protein>
    <submittedName>
        <fullName evidence="1">Type I phosphodiesterase-nucleotide pyrophosphatase family protein</fullName>
    </submittedName>
</protein>
<dbReference type="KEGG" id="xor:XOC_1622"/>
<proteinExistence type="predicted"/>
<dbReference type="InterPro" id="IPR002591">
    <property type="entry name" value="Phosphodiest/P_Trfase"/>
</dbReference>
<dbReference type="EMBL" id="CP003057">
    <property type="protein sequence ID" value="AEQ95791.1"/>
    <property type="molecule type" value="Genomic_DNA"/>
</dbReference>
<name>G7TKT4_XANOB</name>
<dbReference type="HOGENOM" id="CLU_3142241_0_0_6"/>
<gene>
    <name evidence="1" type="ORF">XOC_1622</name>
</gene>
<dbReference type="Proteomes" id="UP000008851">
    <property type="component" value="Chromosome"/>
</dbReference>
<dbReference type="AlphaFoldDB" id="G7TKT4"/>
<evidence type="ECO:0000313" key="2">
    <source>
        <dbReference type="Proteomes" id="UP000008851"/>
    </source>
</evidence>
<reference evidence="1 2" key="1">
    <citation type="journal article" date="2011" name="J. Bacteriol.">
        <title>Two new complete genome sequences offer insight into host and tissue specificity of plant pathogenic Xanthomonas spp.</title>
        <authorList>
            <person name="Bogdanove A.J."/>
            <person name="Koebnik R."/>
            <person name="Lu H."/>
            <person name="Furutani A."/>
            <person name="Angiuoli S.V."/>
            <person name="Patil P.B."/>
            <person name="Van Sluys M.A."/>
            <person name="Ryan R.P."/>
            <person name="Meyer D.F."/>
            <person name="Han S.W."/>
            <person name="Aparna G."/>
            <person name="Rajaram M."/>
            <person name="Delcher A.L."/>
            <person name="Phillippy A.M."/>
            <person name="Puiu D."/>
            <person name="Schatz M.C."/>
            <person name="Shumway M."/>
            <person name="Sommer D.D."/>
            <person name="Trapnell C."/>
            <person name="Benahmed F."/>
            <person name="Dimitrov G."/>
            <person name="Madupu R."/>
            <person name="Radune D."/>
            <person name="Sullivan S."/>
            <person name="Jha G."/>
            <person name="Ishihara H."/>
            <person name="Lee S.W."/>
            <person name="Pandey A."/>
            <person name="Sharma V."/>
            <person name="Sriariyanun M."/>
            <person name="Szurek B."/>
            <person name="Vera-Cruz C.M."/>
            <person name="Dorman K.S."/>
            <person name="Ronald P.C."/>
            <person name="Verdier V."/>
            <person name="Dow J.M."/>
            <person name="Sonti R.V."/>
            <person name="Tsuge S."/>
            <person name="Brendel V.P."/>
            <person name="Rabinowicz P.D."/>
            <person name="Leach J.E."/>
            <person name="White F.F."/>
            <person name="Salzberg S.L."/>
        </authorList>
    </citation>
    <scope>NUCLEOTIDE SEQUENCE [LARGE SCALE GENOMIC DNA]</scope>
    <source>
        <strain evidence="1 2">BLS256</strain>
    </source>
</reference>
<dbReference type="Pfam" id="PF01663">
    <property type="entry name" value="Phosphodiest"/>
    <property type="match status" value="1"/>
</dbReference>